<proteinExistence type="predicted"/>
<dbReference type="EMBL" id="BMMD01000001">
    <property type="protein sequence ID" value="GGJ68556.1"/>
    <property type="molecule type" value="Genomic_DNA"/>
</dbReference>
<dbReference type="Proteomes" id="UP000636956">
    <property type="component" value="Unassembled WGS sequence"/>
</dbReference>
<keyword evidence="2" id="KW-1185">Reference proteome</keyword>
<dbReference type="AlphaFoldDB" id="A0A917UMN7"/>
<protein>
    <submittedName>
        <fullName evidence="1">Uncharacterized protein</fullName>
    </submittedName>
</protein>
<gene>
    <name evidence="1" type="ORF">GCM10011372_02900</name>
</gene>
<comment type="caution">
    <text evidence="1">The sequence shown here is derived from an EMBL/GenBank/DDBJ whole genome shotgun (WGS) entry which is preliminary data.</text>
</comment>
<reference evidence="1" key="1">
    <citation type="journal article" date="2014" name="Int. J. Syst. Evol. Microbiol.">
        <title>Complete genome sequence of Corynebacterium casei LMG S-19264T (=DSM 44701T), isolated from a smear-ripened cheese.</title>
        <authorList>
            <consortium name="US DOE Joint Genome Institute (JGI-PGF)"/>
            <person name="Walter F."/>
            <person name="Albersmeier A."/>
            <person name="Kalinowski J."/>
            <person name="Ruckert C."/>
        </authorList>
    </citation>
    <scope>NUCLEOTIDE SEQUENCE</scope>
    <source>
        <strain evidence="1">CGMCC 1.8984</strain>
    </source>
</reference>
<evidence type="ECO:0000313" key="2">
    <source>
        <dbReference type="Proteomes" id="UP000636956"/>
    </source>
</evidence>
<organism evidence="1 2">
    <name type="scientific">Agromyces bauzanensis</name>
    <dbReference type="NCBI Taxonomy" id="1308924"/>
    <lineage>
        <taxon>Bacteria</taxon>
        <taxon>Bacillati</taxon>
        <taxon>Actinomycetota</taxon>
        <taxon>Actinomycetes</taxon>
        <taxon>Micrococcales</taxon>
        <taxon>Microbacteriaceae</taxon>
        <taxon>Agromyces</taxon>
    </lineage>
</organism>
<reference evidence="1" key="2">
    <citation type="submission" date="2020-09" db="EMBL/GenBank/DDBJ databases">
        <authorList>
            <person name="Sun Q."/>
            <person name="Zhou Y."/>
        </authorList>
    </citation>
    <scope>NUCLEOTIDE SEQUENCE</scope>
    <source>
        <strain evidence="1">CGMCC 1.8984</strain>
    </source>
</reference>
<sequence length="283" mass="32525">MQELFDLAFARIDRAEAKRREFSTAWTDYISVHPWDIDVREVEPCSFEILAVMREPAPLELSMIFSEWLAALRAALDNGLYAWVAAVTGQNPPPKPERIQYPICSTREEFRDQRKRLSGVPSDILDKLEVAQPYQSPYGPESNLTYWIHELARTDRHRTAHVGLGRVDEHRIRLRVPEGVTAVFDESVEPYSQIEGELLVGRFTTSKPISRYEVVADLTGVFIAPEIRAWADFTLNGSRQSLWKRMIYTEFYMRHHLENMAAFSDATPPGGFKTFDLDETQTA</sequence>
<name>A0A917UMN7_9MICO</name>
<accession>A0A917UMN7</accession>
<evidence type="ECO:0000313" key="1">
    <source>
        <dbReference type="EMBL" id="GGJ68556.1"/>
    </source>
</evidence>
<dbReference type="RefSeq" id="WP_345001614.1">
    <property type="nucleotide sequence ID" value="NZ_BAABFW010000078.1"/>
</dbReference>